<dbReference type="OrthoDB" id="9774608at2"/>
<keyword evidence="1" id="KW-1133">Transmembrane helix</keyword>
<evidence type="ECO:0000256" key="1">
    <source>
        <dbReference type="SAM" id="Phobius"/>
    </source>
</evidence>
<evidence type="ECO:0000313" key="4">
    <source>
        <dbReference type="Proteomes" id="UP000318050"/>
    </source>
</evidence>
<name>A0A560HQV5_9PROT</name>
<sequence>MRRDLRQASFADGLVNQRAGRLEWLSEVERLVDWRAIDGLLGSVYASDEGRPSYPLRTLVKLLLLQQWYGLGIVVSAIAVVPAIRVTCT</sequence>
<dbReference type="InterPro" id="IPR008490">
    <property type="entry name" value="Transposase_InsH_N"/>
</dbReference>
<evidence type="ECO:0000259" key="2">
    <source>
        <dbReference type="Pfam" id="PF05598"/>
    </source>
</evidence>
<dbReference type="AlphaFoldDB" id="A0A560HQV5"/>
<feature type="transmembrane region" description="Helical" evidence="1">
    <location>
        <begin position="68"/>
        <end position="88"/>
    </location>
</feature>
<protein>
    <submittedName>
        <fullName evidence="3">Transposase-like protein DUF772</fullName>
    </submittedName>
</protein>
<dbReference type="Pfam" id="PF05598">
    <property type="entry name" value="DUF772"/>
    <property type="match status" value="1"/>
</dbReference>
<evidence type="ECO:0000313" key="3">
    <source>
        <dbReference type="EMBL" id="TWB48966.1"/>
    </source>
</evidence>
<reference evidence="3 4" key="1">
    <citation type="submission" date="2019-06" db="EMBL/GenBank/DDBJ databases">
        <title>Genomic Encyclopedia of Type Strains, Phase IV (KMG-V): Genome sequencing to study the core and pangenomes of soil and plant-associated prokaryotes.</title>
        <authorList>
            <person name="Whitman W."/>
        </authorList>
    </citation>
    <scope>NUCLEOTIDE SEQUENCE [LARGE SCALE GENOMIC DNA]</scope>
    <source>
        <strain evidence="3 4">BR 11140</strain>
    </source>
</reference>
<keyword evidence="1" id="KW-0472">Membrane</keyword>
<comment type="caution">
    <text evidence="3">The sequence shown here is derived from an EMBL/GenBank/DDBJ whole genome shotgun (WGS) entry which is preliminary data.</text>
</comment>
<gene>
    <name evidence="3" type="ORF">FBZ92_12768</name>
</gene>
<feature type="domain" description="Transposase InsH N-terminal" evidence="2">
    <location>
        <begin position="25"/>
        <end position="71"/>
    </location>
</feature>
<keyword evidence="1" id="KW-0812">Transmembrane</keyword>
<proteinExistence type="predicted"/>
<accession>A0A560HQV5</accession>
<organism evidence="3 4">
    <name type="scientific">Nitrospirillum amazonense</name>
    <dbReference type="NCBI Taxonomy" id="28077"/>
    <lineage>
        <taxon>Bacteria</taxon>
        <taxon>Pseudomonadati</taxon>
        <taxon>Pseudomonadota</taxon>
        <taxon>Alphaproteobacteria</taxon>
        <taxon>Rhodospirillales</taxon>
        <taxon>Azospirillaceae</taxon>
        <taxon>Nitrospirillum</taxon>
    </lineage>
</organism>
<dbReference type="EMBL" id="VITT01000027">
    <property type="protein sequence ID" value="TWB48966.1"/>
    <property type="molecule type" value="Genomic_DNA"/>
</dbReference>
<dbReference type="Proteomes" id="UP000318050">
    <property type="component" value="Unassembled WGS sequence"/>
</dbReference>